<dbReference type="OrthoDB" id="10263185at2759"/>
<evidence type="ECO:0000313" key="4">
    <source>
        <dbReference type="EMBL" id="PNS15845.1"/>
    </source>
</evidence>
<proteinExistence type="inferred from homology"/>
<sequence>MPGLLYDPEQARKRKREDTKQSKRRVAQRRETSEDDDEDGAQDEILRLEAEIVETGNVENSITKLLDIFSPDQYDLESQLTAAVALCRVFYRFVATGRLIKTKGLSPEERARIDWLRDRSRQYADGLCGIVTNGNAQAQSTALTLLMRIVKAEVSQQETRSSQAWKTGSFSSLVACLISTDSVRGPLSEFVETFVEEFDDVRFYTFRTVAGILSDAKGGRKEKRALLKGSLDLLLQVEGIPDSNDQLQDWYGTVPEQSTHPLLSLKAHQKQAQEAWLAVFQSGIDVDQRKRILDSFTERIAPWFPRPETMMDFLTDSYNEGGPTSLLALSGVYHLIKERNLDYPQFYHKLYSLLDDGILHSKHRARFFRLLDIFLSSSHLPAALVASFVKRLSRLALYAPPGGIVMVVPWVYNMMRKHPQCTFLLHREVRDPGEKASLEASGMDDPFDMAEPDPMRSSALASSLWELHSLQHHYHPNVATLAKIIGEQFTKQEYNLEDFLDHSYRGLIDAELGKDLKKAPVVEYEIPKRIVTSDDGGLNRMGSLLQAALQA</sequence>
<name>A0A2K1QL08_9PEZI</name>
<gene>
    <name evidence="4" type="ORF">CAC42_4297</name>
</gene>
<dbReference type="FunCoup" id="A0A2K1QL08">
    <property type="interactions" value="589"/>
</dbReference>
<evidence type="ECO:0000256" key="1">
    <source>
        <dbReference type="ARBA" id="ARBA00007797"/>
    </source>
</evidence>
<protein>
    <recommendedName>
        <fullName evidence="3">CCAAT-binding factor domain-containing protein</fullName>
    </recommendedName>
</protein>
<dbReference type="InterPro" id="IPR027193">
    <property type="entry name" value="Noc4"/>
</dbReference>
<comment type="similarity">
    <text evidence="1">Belongs to the CBF/MAK21 family.</text>
</comment>
<dbReference type="PANTHER" id="PTHR12455">
    <property type="entry name" value="NUCLEOLAR COMPLEX PROTEIN 4"/>
    <property type="match status" value="1"/>
</dbReference>
<dbReference type="AlphaFoldDB" id="A0A2K1QL08"/>
<dbReference type="EMBL" id="NKHZ01000068">
    <property type="protein sequence ID" value="PNS15845.1"/>
    <property type="molecule type" value="Genomic_DNA"/>
</dbReference>
<dbReference type="Pfam" id="PF03914">
    <property type="entry name" value="CBF"/>
    <property type="match status" value="1"/>
</dbReference>
<dbReference type="GO" id="GO:0032040">
    <property type="term" value="C:small-subunit processome"/>
    <property type="evidence" value="ECO:0007669"/>
    <property type="project" value="TreeGrafter"/>
</dbReference>
<dbReference type="InParanoid" id="A0A2K1QL08"/>
<organism evidence="4 5">
    <name type="scientific">Sphaceloma murrayae</name>
    <dbReference type="NCBI Taxonomy" id="2082308"/>
    <lineage>
        <taxon>Eukaryota</taxon>
        <taxon>Fungi</taxon>
        <taxon>Dikarya</taxon>
        <taxon>Ascomycota</taxon>
        <taxon>Pezizomycotina</taxon>
        <taxon>Dothideomycetes</taxon>
        <taxon>Dothideomycetidae</taxon>
        <taxon>Myriangiales</taxon>
        <taxon>Elsinoaceae</taxon>
        <taxon>Sphaceloma</taxon>
    </lineage>
</organism>
<evidence type="ECO:0000259" key="3">
    <source>
        <dbReference type="Pfam" id="PF03914"/>
    </source>
</evidence>
<accession>A0A2K1QL08</accession>
<dbReference type="InterPro" id="IPR005612">
    <property type="entry name" value="CCAAT-binding_factor"/>
</dbReference>
<keyword evidence="5" id="KW-1185">Reference proteome</keyword>
<dbReference type="STRING" id="2082308.A0A2K1QL08"/>
<comment type="caution">
    <text evidence="4">The sequence shown here is derived from an EMBL/GenBank/DDBJ whole genome shotgun (WGS) entry which is preliminary data.</text>
</comment>
<reference evidence="4 5" key="1">
    <citation type="submission" date="2017-06" db="EMBL/GenBank/DDBJ databases">
        <title>Draft genome sequence of a variant of Elsinoe murrayae.</title>
        <authorList>
            <person name="Cheng Q."/>
        </authorList>
    </citation>
    <scope>NUCLEOTIDE SEQUENCE [LARGE SCALE GENOMIC DNA]</scope>
    <source>
        <strain evidence="4 5">CQ-2017a</strain>
    </source>
</reference>
<dbReference type="GO" id="GO:0030692">
    <property type="term" value="C:Noc4p-Nop14p complex"/>
    <property type="evidence" value="ECO:0007669"/>
    <property type="project" value="TreeGrafter"/>
</dbReference>
<dbReference type="PANTHER" id="PTHR12455:SF0">
    <property type="entry name" value="NUCLEOLAR COMPLEX PROTEIN 4 HOMOLOG"/>
    <property type="match status" value="1"/>
</dbReference>
<evidence type="ECO:0000256" key="2">
    <source>
        <dbReference type="SAM" id="MobiDB-lite"/>
    </source>
</evidence>
<evidence type="ECO:0000313" key="5">
    <source>
        <dbReference type="Proteomes" id="UP000243797"/>
    </source>
</evidence>
<feature type="domain" description="CCAAT-binding factor" evidence="3">
    <location>
        <begin position="325"/>
        <end position="482"/>
    </location>
</feature>
<feature type="region of interest" description="Disordered" evidence="2">
    <location>
        <begin position="1"/>
        <end position="41"/>
    </location>
</feature>
<dbReference type="Proteomes" id="UP000243797">
    <property type="component" value="Unassembled WGS sequence"/>
</dbReference>
<dbReference type="GO" id="GO:0042254">
    <property type="term" value="P:ribosome biogenesis"/>
    <property type="evidence" value="ECO:0007669"/>
    <property type="project" value="InterPro"/>
</dbReference>